<name>A0ABV2C4M2_9BURK</name>
<dbReference type="RefSeq" id="WP_124592927.1">
    <property type="nucleotide sequence ID" value="NZ_JBEWCG010000008.1"/>
</dbReference>
<accession>A0ABV2C4M2</accession>
<reference evidence="1 2" key="1">
    <citation type="submission" date="2024-06" db="EMBL/GenBank/DDBJ databases">
        <title>Burkholderia sola in Mexico.</title>
        <authorList>
            <person name="Estrada P."/>
        </authorList>
    </citation>
    <scope>NUCLEOTIDE SEQUENCE [LARGE SCALE GENOMIC DNA]</scope>
    <source>
        <strain evidence="1 2">CpTa8-5</strain>
    </source>
</reference>
<dbReference type="EMBL" id="JBEWCH010000003">
    <property type="protein sequence ID" value="MET1474016.1"/>
    <property type="molecule type" value="Genomic_DNA"/>
</dbReference>
<protein>
    <submittedName>
        <fullName evidence="1">Uncharacterized protein</fullName>
    </submittedName>
</protein>
<evidence type="ECO:0000313" key="1">
    <source>
        <dbReference type="EMBL" id="MET1474016.1"/>
    </source>
</evidence>
<keyword evidence="2" id="KW-1185">Reference proteome</keyword>
<gene>
    <name evidence="1" type="ORF">ABXL37_07125</name>
</gene>
<organism evidence="1 2">
    <name type="scientific">Burkholderia sola</name>
    <dbReference type="NCBI Taxonomy" id="2843302"/>
    <lineage>
        <taxon>Bacteria</taxon>
        <taxon>Pseudomonadati</taxon>
        <taxon>Pseudomonadota</taxon>
        <taxon>Betaproteobacteria</taxon>
        <taxon>Burkholderiales</taxon>
        <taxon>Burkholderiaceae</taxon>
        <taxon>Burkholderia</taxon>
        <taxon>Burkholderia cepacia complex</taxon>
    </lineage>
</organism>
<dbReference type="Proteomes" id="UP001548587">
    <property type="component" value="Unassembled WGS sequence"/>
</dbReference>
<comment type="caution">
    <text evidence="1">The sequence shown here is derived from an EMBL/GenBank/DDBJ whole genome shotgun (WGS) entry which is preliminary data.</text>
</comment>
<sequence>MRFVLVDVKLFTQIAKANSLPGVLHHALVDLLVEAARGSAGPTGFAWVQAAIDGLRADCRCVDMANSAARFHLTILYSPLATLRERVLAESRRSDHRCRHTLPDRPA</sequence>
<evidence type="ECO:0000313" key="2">
    <source>
        <dbReference type="Proteomes" id="UP001548587"/>
    </source>
</evidence>
<proteinExistence type="predicted"/>